<comment type="similarity">
    <text evidence="1">Belongs to the nematode transthyretin-like family.</text>
</comment>
<evidence type="ECO:0000313" key="3">
    <source>
        <dbReference type="Proteomes" id="UP000887565"/>
    </source>
</evidence>
<keyword evidence="2" id="KW-0732">Signal</keyword>
<dbReference type="WBParaSite" id="nRc.2.0.1.t05634-RA">
    <property type="protein sequence ID" value="nRc.2.0.1.t05634-RA"/>
    <property type="gene ID" value="nRc.2.0.1.g05634"/>
</dbReference>
<proteinExistence type="inferred from homology"/>
<feature type="signal peptide" evidence="2">
    <location>
        <begin position="1"/>
        <end position="21"/>
    </location>
</feature>
<sequence>MLKVTFVIFVFCILFSSQTHGGLIGRKQKVSARGRFVCGDKPAADVLVKLVDVDTGTIDDKMDEKRTNRNGEFSVSGEETELTDIDPILKIYHDCNKGTLMPKKVEADGTEVIHKFEQGFGYRNMEFGGDFARRIA</sequence>
<dbReference type="Gene3D" id="2.60.40.3330">
    <property type="match status" value="1"/>
</dbReference>
<evidence type="ECO:0000256" key="2">
    <source>
        <dbReference type="SAM" id="SignalP"/>
    </source>
</evidence>
<reference evidence="4" key="1">
    <citation type="submission" date="2022-11" db="UniProtKB">
        <authorList>
            <consortium name="WormBaseParasite"/>
        </authorList>
    </citation>
    <scope>IDENTIFICATION</scope>
</reference>
<dbReference type="AlphaFoldDB" id="A0A915HUR1"/>
<organism evidence="3 4">
    <name type="scientific">Romanomermis culicivorax</name>
    <name type="common">Nematode worm</name>
    <dbReference type="NCBI Taxonomy" id="13658"/>
    <lineage>
        <taxon>Eukaryota</taxon>
        <taxon>Metazoa</taxon>
        <taxon>Ecdysozoa</taxon>
        <taxon>Nematoda</taxon>
        <taxon>Enoplea</taxon>
        <taxon>Dorylaimia</taxon>
        <taxon>Mermithida</taxon>
        <taxon>Mermithoidea</taxon>
        <taxon>Mermithidae</taxon>
        <taxon>Romanomermis</taxon>
    </lineage>
</organism>
<evidence type="ECO:0000256" key="1">
    <source>
        <dbReference type="ARBA" id="ARBA00010112"/>
    </source>
</evidence>
<dbReference type="InterPro" id="IPR038479">
    <property type="entry name" value="Transthyretin-like_sf"/>
</dbReference>
<dbReference type="InterPro" id="IPR001534">
    <property type="entry name" value="Transthyretin-like"/>
</dbReference>
<protein>
    <submittedName>
        <fullName evidence="4">Transthyretin-like protein 46</fullName>
    </submittedName>
</protein>
<keyword evidence="3" id="KW-1185">Reference proteome</keyword>
<dbReference type="GO" id="GO:0009986">
    <property type="term" value="C:cell surface"/>
    <property type="evidence" value="ECO:0007669"/>
    <property type="project" value="InterPro"/>
</dbReference>
<evidence type="ECO:0000313" key="4">
    <source>
        <dbReference type="WBParaSite" id="nRc.2.0.1.t05634-RA"/>
    </source>
</evidence>
<dbReference type="Proteomes" id="UP000887565">
    <property type="component" value="Unplaced"/>
</dbReference>
<accession>A0A915HUR1</accession>
<dbReference type="Pfam" id="PF01060">
    <property type="entry name" value="TTR-52"/>
    <property type="match status" value="1"/>
</dbReference>
<feature type="chain" id="PRO_5037126630" evidence="2">
    <location>
        <begin position="22"/>
        <end position="136"/>
    </location>
</feature>
<dbReference type="OMA" id="IHEMSPI"/>
<name>A0A915HUR1_ROMCU</name>
<dbReference type="PANTHER" id="PTHR21700">
    <property type="entry name" value="TRANSTHYRETIN-LIKE FAMILY PROTEIN-RELATED"/>
    <property type="match status" value="1"/>
</dbReference>